<dbReference type="SUPFAM" id="SSF54001">
    <property type="entry name" value="Cysteine proteinases"/>
    <property type="match status" value="1"/>
</dbReference>
<organism evidence="2 3">
    <name type="scientific">Streptomyces mutomycini</name>
    <dbReference type="NCBI Taxonomy" id="284036"/>
    <lineage>
        <taxon>Bacteria</taxon>
        <taxon>Bacillati</taxon>
        <taxon>Actinomycetota</taxon>
        <taxon>Actinomycetes</taxon>
        <taxon>Kitasatosporales</taxon>
        <taxon>Streptomycetaceae</taxon>
        <taxon>Streptomyces</taxon>
    </lineage>
</organism>
<evidence type="ECO:0000313" key="3">
    <source>
        <dbReference type="Proteomes" id="UP001596208"/>
    </source>
</evidence>
<evidence type="ECO:0000259" key="1">
    <source>
        <dbReference type="Pfam" id="PF01841"/>
    </source>
</evidence>
<name>A0ABW0B4K6_9ACTN</name>
<keyword evidence="3" id="KW-1185">Reference proteome</keyword>
<dbReference type="RefSeq" id="WP_065848520.1">
    <property type="nucleotide sequence ID" value="NZ_JBHSKI010000006.1"/>
</dbReference>
<gene>
    <name evidence="2" type="ORF">ACFPRK_15115</name>
</gene>
<comment type="caution">
    <text evidence="2">The sequence shown here is derived from an EMBL/GenBank/DDBJ whole genome shotgun (WGS) entry which is preliminary data.</text>
</comment>
<protein>
    <submittedName>
        <fullName evidence="2">Transglutaminase family protein</fullName>
    </submittedName>
</protein>
<reference evidence="3" key="1">
    <citation type="journal article" date="2019" name="Int. J. Syst. Evol. Microbiol.">
        <title>The Global Catalogue of Microorganisms (GCM) 10K type strain sequencing project: providing services to taxonomists for standard genome sequencing and annotation.</title>
        <authorList>
            <consortium name="The Broad Institute Genomics Platform"/>
            <consortium name="The Broad Institute Genome Sequencing Center for Infectious Disease"/>
            <person name="Wu L."/>
            <person name="Ma J."/>
        </authorList>
    </citation>
    <scope>NUCLEOTIDE SEQUENCE [LARGE SCALE GENOMIC DNA]</scope>
    <source>
        <strain evidence="3">CGMCC 4.1721</strain>
    </source>
</reference>
<dbReference type="PANTHER" id="PTHR33490:SF3">
    <property type="entry name" value="CONSERVED INTEGRAL MEMBRANE PROTEIN"/>
    <property type="match status" value="1"/>
</dbReference>
<dbReference type="Proteomes" id="UP001596208">
    <property type="component" value="Unassembled WGS sequence"/>
</dbReference>
<feature type="domain" description="Transglutaminase-like" evidence="1">
    <location>
        <begin position="37"/>
        <end position="136"/>
    </location>
</feature>
<dbReference type="InterPro" id="IPR038765">
    <property type="entry name" value="Papain-like_cys_pep_sf"/>
</dbReference>
<evidence type="ECO:0000313" key="2">
    <source>
        <dbReference type="EMBL" id="MFC5171922.1"/>
    </source>
</evidence>
<dbReference type="PANTHER" id="PTHR33490">
    <property type="entry name" value="BLR5614 PROTEIN-RELATED"/>
    <property type="match status" value="1"/>
</dbReference>
<dbReference type="Pfam" id="PF01841">
    <property type="entry name" value="Transglut_core"/>
    <property type="match status" value="1"/>
</dbReference>
<proteinExistence type="predicted"/>
<accession>A0ABW0B4K6</accession>
<sequence>MELIQHVPELSAYLAEDEVIDHRHPLVREVSERLGSTTVDAYVYASAAYVFVRDTIPHSMDAGDPRVTWRASDVLAARTGICHAKSHALTALLRAAGIHAGLCYQRLAGSDGADPVVHGLVAVRLPGWERWVRQDPRGNTGGIDAQFSAAEERLAWVPRRQFNEVDYPVVYDVPNPAVLHALRSSGDRDELSLKLPTAL</sequence>
<dbReference type="EMBL" id="JBHSKI010000006">
    <property type="protein sequence ID" value="MFC5171922.1"/>
    <property type="molecule type" value="Genomic_DNA"/>
</dbReference>
<dbReference type="Gene3D" id="3.10.620.30">
    <property type="match status" value="1"/>
</dbReference>
<dbReference type="InterPro" id="IPR002931">
    <property type="entry name" value="Transglutaminase-like"/>
</dbReference>